<evidence type="ECO:0000313" key="2">
    <source>
        <dbReference type="EMBL" id="GAA2336345.1"/>
    </source>
</evidence>
<organism evidence="2 3">
    <name type="scientific">Saccharopolyspora halophila</name>
    <dbReference type="NCBI Taxonomy" id="405551"/>
    <lineage>
        <taxon>Bacteria</taxon>
        <taxon>Bacillati</taxon>
        <taxon>Actinomycetota</taxon>
        <taxon>Actinomycetes</taxon>
        <taxon>Pseudonocardiales</taxon>
        <taxon>Pseudonocardiaceae</taxon>
        <taxon>Saccharopolyspora</taxon>
    </lineage>
</organism>
<name>A0ABN3FSA4_9PSEU</name>
<protein>
    <recommendedName>
        <fullName evidence="4">Ribbon-helix-helix protein CopG domain-containing protein</fullName>
    </recommendedName>
</protein>
<evidence type="ECO:0000313" key="3">
    <source>
        <dbReference type="Proteomes" id="UP001501218"/>
    </source>
</evidence>
<reference evidence="2 3" key="1">
    <citation type="journal article" date="2019" name="Int. J. Syst. Evol. Microbiol.">
        <title>The Global Catalogue of Microorganisms (GCM) 10K type strain sequencing project: providing services to taxonomists for standard genome sequencing and annotation.</title>
        <authorList>
            <consortium name="The Broad Institute Genomics Platform"/>
            <consortium name="The Broad Institute Genome Sequencing Center for Infectious Disease"/>
            <person name="Wu L."/>
            <person name="Ma J."/>
        </authorList>
    </citation>
    <scope>NUCLEOTIDE SEQUENCE [LARGE SCALE GENOMIC DNA]</scope>
    <source>
        <strain evidence="2 3">JCM 16221</strain>
    </source>
</reference>
<evidence type="ECO:0000256" key="1">
    <source>
        <dbReference type="SAM" id="MobiDB-lite"/>
    </source>
</evidence>
<accession>A0ABN3FSA4</accession>
<feature type="compositionally biased region" description="Pro residues" evidence="1">
    <location>
        <begin position="194"/>
        <end position="204"/>
    </location>
</feature>
<feature type="region of interest" description="Disordered" evidence="1">
    <location>
        <begin position="1"/>
        <end position="28"/>
    </location>
</feature>
<proteinExistence type="predicted"/>
<feature type="region of interest" description="Disordered" evidence="1">
    <location>
        <begin position="119"/>
        <end position="227"/>
    </location>
</feature>
<dbReference type="Proteomes" id="UP001501218">
    <property type="component" value="Unassembled WGS sequence"/>
</dbReference>
<keyword evidence="3" id="KW-1185">Reference proteome</keyword>
<comment type="caution">
    <text evidence="2">The sequence shown here is derived from an EMBL/GenBank/DDBJ whole genome shotgun (WGS) entry which is preliminary data.</text>
</comment>
<sequence>MPRASRRGNEPRTKGERTIRTLEMGTPQHNRYRVRVALGRIKANRQRKPAAEEAEPDPEFESYLAALEPEDSLESTGSGRRFGAAEVYQLRLPLMANERLKELAFKQGTSPAALARDWVMQHLETVEQEPTPAPDPAPQPQQPRQHDQLPPAWPGEETVQHDITPDPDPYAGAPDPFQPNPETMHPGLQAGPAPAAPVPPPPGPLSQGQPSDVERTEEITVPHGRFQ</sequence>
<feature type="compositionally biased region" description="Basic and acidic residues" evidence="1">
    <location>
        <begin position="7"/>
        <end position="20"/>
    </location>
</feature>
<gene>
    <name evidence="2" type="ORF">GCM10009854_10350</name>
</gene>
<dbReference type="EMBL" id="BAAARA010000002">
    <property type="protein sequence ID" value="GAA2336345.1"/>
    <property type="molecule type" value="Genomic_DNA"/>
</dbReference>
<feature type="compositionally biased region" description="Pro residues" evidence="1">
    <location>
        <begin position="131"/>
        <end position="141"/>
    </location>
</feature>
<evidence type="ECO:0008006" key="4">
    <source>
        <dbReference type="Google" id="ProtNLM"/>
    </source>
</evidence>